<keyword evidence="2" id="KW-1133">Transmembrane helix</keyword>
<dbReference type="AlphaFoldDB" id="A0A6P6XNI0"/>
<keyword evidence="2" id="KW-0472">Membrane</keyword>
<feature type="compositionally biased region" description="Basic and acidic residues" evidence="1">
    <location>
        <begin position="327"/>
        <end position="336"/>
    </location>
</feature>
<protein>
    <submittedName>
        <fullName evidence="4">Uncharacterized protein LOC113789654</fullName>
    </submittedName>
</protein>
<evidence type="ECO:0000256" key="1">
    <source>
        <dbReference type="SAM" id="MobiDB-lite"/>
    </source>
</evidence>
<dbReference type="InParanoid" id="A0A6P6XNI0"/>
<accession>A0A6P6XNI0</accession>
<keyword evidence="2" id="KW-0812">Transmembrane</keyword>
<evidence type="ECO:0000313" key="3">
    <source>
        <dbReference type="Proteomes" id="UP000515146"/>
    </source>
</evidence>
<feature type="region of interest" description="Disordered" evidence="1">
    <location>
        <begin position="284"/>
        <end position="336"/>
    </location>
</feature>
<sequence length="336" mass="37864">MGINLFILMIMIIIYLSIFKCTIAAVHQLHQQSQQSKKINHRDDDGLLVSSSLLHKPLSFASTFNEDSVLSGLFKRHKNAIMNRNHALISISHPHYSLYFQPYPSYMPQTDLLMNSLMPINPSLLSVMPEYSIVPPITTSQLLPLSMRNYFQHGQTLAHQSPIIIPNSAAAAADSSIYKNIANSPITNQFNGDDQSLQNAINQYRHQNHNNKHKIQIGQKFSQSIYANSHNLRYENPQIKGKPTADGSGSRTSGILKSEQNKNSHHFRLPARLSSIAKNPYYGVLNDDDDDHENEVHKKITANNVNENKRKSSLSSSSSSYMDDVVDDSKEEKGFF</sequence>
<evidence type="ECO:0000256" key="2">
    <source>
        <dbReference type="SAM" id="Phobius"/>
    </source>
</evidence>
<proteinExistence type="predicted"/>
<feature type="compositionally biased region" description="Low complexity" evidence="1">
    <location>
        <begin position="313"/>
        <end position="323"/>
    </location>
</feature>
<dbReference type="Proteomes" id="UP000515146">
    <property type="component" value="Unplaced"/>
</dbReference>
<dbReference type="KEGG" id="dpte:113789654"/>
<feature type="region of interest" description="Disordered" evidence="1">
    <location>
        <begin position="234"/>
        <end position="270"/>
    </location>
</feature>
<evidence type="ECO:0000313" key="4">
    <source>
        <dbReference type="RefSeq" id="XP_027195025.1"/>
    </source>
</evidence>
<name>A0A6P6XNI0_DERPT</name>
<feature type="transmembrane region" description="Helical" evidence="2">
    <location>
        <begin position="6"/>
        <end position="29"/>
    </location>
</feature>
<organism evidence="3 4">
    <name type="scientific">Dermatophagoides pteronyssinus</name>
    <name type="common">European house dust mite</name>
    <dbReference type="NCBI Taxonomy" id="6956"/>
    <lineage>
        <taxon>Eukaryota</taxon>
        <taxon>Metazoa</taxon>
        <taxon>Ecdysozoa</taxon>
        <taxon>Arthropoda</taxon>
        <taxon>Chelicerata</taxon>
        <taxon>Arachnida</taxon>
        <taxon>Acari</taxon>
        <taxon>Acariformes</taxon>
        <taxon>Sarcoptiformes</taxon>
        <taxon>Astigmata</taxon>
        <taxon>Psoroptidia</taxon>
        <taxon>Analgoidea</taxon>
        <taxon>Pyroglyphidae</taxon>
        <taxon>Dermatophagoidinae</taxon>
        <taxon>Dermatophagoides</taxon>
    </lineage>
</organism>
<keyword evidence="3" id="KW-1185">Reference proteome</keyword>
<gene>
    <name evidence="4" type="primary">LOC113789654</name>
</gene>
<reference evidence="4" key="1">
    <citation type="submission" date="2025-08" db="UniProtKB">
        <authorList>
            <consortium name="RefSeq"/>
        </authorList>
    </citation>
    <scope>IDENTIFICATION</scope>
    <source>
        <strain evidence="4">Airmid</strain>
    </source>
</reference>
<dbReference type="RefSeq" id="XP_027195025.1">
    <property type="nucleotide sequence ID" value="XM_027339224.1"/>
</dbReference>